<evidence type="ECO:0000313" key="3">
    <source>
        <dbReference type="Proteomes" id="UP000183894"/>
    </source>
</evidence>
<name>A0A1H7QL14_HALLR</name>
<protein>
    <recommendedName>
        <fullName evidence="1">DUF7975 domain-containing protein</fullName>
    </recommendedName>
</protein>
<feature type="domain" description="DUF7975" evidence="1">
    <location>
        <begin position="1"/>
        <end position="132"/>
    </location>
</feature>
<dbReference type="InterPro" id="IPR058281">
    <property type="entry name" value="DUF7975"/>
</dbReference>
<sequence length="132" mass="15049">MTRFEADTSRERRKLFADAVVAHRNRGSSFLTIEADRDPDLDGEDAPGPWVQFSDKTFNMDVTDGELDRLKDLLSSFPEFRIDQLESPEEAEGTNVRITARSDANRLAGFVDEVFQAVYGREEDYRAWVVAI</sequence>
<accession>A0A1H7QL14</accession>
<reference evidence="2 3" key="1">
    <citation type="submission" date="2016-10" db="EMBL/GenBank/DDBJ databases">
        <authorList>
            <person name="de Groot N.N."/>
        </authorList>
    </citation>
    <scope>NUCLEOTIDE SEQUENCE [LARGE SCALE GENOMIC DNA]</scope>
    <source>
        <strain evidence="2 3">CDM_5</strain>
    </source>
</reference>
<evidence type="ECO:0000259" key="1">
    <source>
        <dbReference type="Pfam" id="PF25930"/>
    </source>
</evidence>
<proteinExistence type="predicted"/>
<dbReference type="Pfam" id="PF25930">
    <property type="entry name" value="DUF7975"/>
    <property type="match status" value="1"/>
</dbReference>
<dbReference type="OrthoDB" id="193911at2157"/>
<dbReference type="RefSeq" id="WP_074794166.1">
    <property type="nucleotide sequence ID" value="NZ_FOAD01000005.1"/>
</dbReference>
<dbReference type="Proteomes" id="UP000183894">
    <property type="component" value="Unassembled WGS sequence"/>
</dbReference>
<evidence type="ECO:0000313" key="2">
    <source>
        <dbReference type="EMBL" id="SEL48304.1"/>
    </source>
</evidence>
<gene>
    <name evidence="2" type="ORF">SAMN04488691_10556</name>
</gene>
<dbReference type="AlphaFoldDB" id="A0A1H7QL14"/>
<organism evidence="2 3">
    <name type="scientific">Haloferax larsenii</name>
    <dbReference type="NCBI Taxonomy" id="302484"/>
    <lineage>
        <taxon>Archaea</taxon>
        <taxon>Methanobacteriati</taxon>
        <taxon>Methanobacteriota</taxon>
        <taxon>Stenosarchaea group</taxon>
        <taxon>Halobacteria</taxon>
        <taxon>Halobacteriales</taxon>
        <taxon>Haloferacaceae</taxon>
        <taxon>Haloferax</taxon>
    </lineage>
</organism>
<dbReference type="EMBL" id="FOAD01000005">
    <property type="protein sequence ID" value="SEL48304.1"/>
    <property type="molecule type" value="Genomic_DNA"/>
</dbReference>